<reference evidence="1 2" key="1">
    <citation type="submission" date="2017-07" db="EMBL/GenBank/DDBJ databases">
        <title>Recovery of genomes from metagenomes via a dereplication, aggregation, and scoring strategy.</title>
        <authorList>
            <person name="Sieber C.M."/>
            <person name="Probst A.J."/>
            <person name="Sharrar A."/>
            <person name="Thomas B.C."/>
            <person name="Hess M."/>
            <person name="Tringe S.G."/>
            <person name="Banfield J.F."/>
        </authorList>
    </citation>
    <scope>NUCLEOTIDE SEQUENCE [LARGE SCALE GENOMIC DNA]</scope>
    <source>
        <strain evidence="1">JGI_Cruoil_03_51_56</strain>
    </source>
</reference>
<dbReference type="Proteomes" id="UP000215559">
    <property type="component" value="Unassembled WGS sequence"/>
</dbReference>
<accession>A0A235BXG9</accession>
<protein>
    <submittedName>
        <fullName evidence="1">Uncharacterized protein</fullName>
    </submittedName>
</protein>
<dbReference type="EMBL" id="NOZP01000031">
    <property type="protein sequence ID" value="OYD16922.1"/>
    <property type="molecule type" value="Genomic_DNA"/>
</dbReference>
<evidence type="ECO:0000313" key="1">
    <source>
        <dbReference type="EMBL" id="OYD16922.1"/>
    </source>
</evidence>
<comment type="caution">
    <text evidence="1">The sequence shown here is derived from an EMBL/GenBank/DDBJ whole genome shotgun (WGS) entry which is preliminary data.</text>
</comment>
<dbReference type="AlphaFoldDB" id="A0A235BXG9"/>
<organism evidence="1 2">
    <name type="scientific">candidate division WOR-3 bacterium JGI_Cruoil_03_51_56</name>
    <dbReference type="NCBI Taxonomy" id="1973747"/>
    <lineage>
        <taxon>Bacteria</taxon>
        <taxon>Bacteria division WOR-3</taxon>
    </lineage>
</organism>
<proteinExistence type="predicted"/>
<evidence type="ECO:0000313" key="2">
    <source>
        <dbReference type="Proteomes" id="UP000215559"/>
    </source>
</evidence>
<name>A0A235BXG9_UNCW3</name>
<gene>
    <name evidence="1" type="ORF">CH330_01250</name>
</gene>
<sequence>MTTNEFDVKGNQVWLGDRRIGWITTTMEGKKVFVSPRNRRKHYFRKFGGFGLSIEVLKFLKRNLFDEVHLRIGKRVTLISPLAYWDIYGIDYHKKPEFEPQKILPEKHMEKKMLSLSEVMEFP</sequence>